<keyword evidence="1 8" id="KW-0004">4Fe-4S</keyword>
<dbReference type="SMART" id="SM00729">
    <property type="entry name" value="Elp3"/>
    <property type="match status" value="1"/>
</dbReference>
<dbReference type="InterPro" id="IPR038135">
    <property type="entry name" value="Methylthiotransferase_N_sf"/>
</dbReference>
<protein>
    <recommendedName>
        <fullName evidence="8">Ribosomal protein uS12 methylthiotransferase RimO</fullName>
        <shortName evidence="8">uS12 MTTase</shortName>
        <shortName evidence="8">uS12 methylthiotransferase</shortName>
        <ecNumber evidence="8">2.8.4.4</ecNumber>
    </recommendedName>
    <alternativeName>
        <fullName evidence="8">Ribosomal protein uS12 (aspartate-C(3))-methylthiotransferase</fullName>
    </alternativeName>
    <alternativeName>
        <fullName evidence="8">Ribosome maturation factor RimO</fullName>
    </alternativeName>
</protein>
<keyword evidence="12" id="KW-0689">Ribosomal protein</keyword>
<dbReference type="GO" id="GO:0006400">
    <property type="term" value="P:tRNA modification"/>
    <property type="evidence" value="ECO:0007669"/>
    <property type="project" value="InterPro"/>
</dbReference>
<dbReference type="GO" id="GO:0051539">
    <property type="term" value="F:4 iron, 4 sulfur cluster binding"/>
    <property type="evidence" value="ECO:0007669"/>
    <property type="project" value="UniProtKB-UniRule"/>
</dbReference>
<feature type="binding site" evidence="8">
    <location>
        <position position="161"/>
    </location>
    <ligand>
        <name>[4Fe-4S] cluster</name>
        <dbReference type="ChEBI" id="CHEBI:49883"/>
        <label>2</label>
        <note>4Fe-4S-S-AdoMet</note>
    </ligand>
</feature>
<evidence type="ECO:0000259" key="9">
    <source>
        <dbReference type="PROSITE" id="PS50926"/>
    </source>
</evidence>
<dbReference type="PANTHER" id="PTHR43837">
    <property type="entry name" value="RIBOSOMAL PROTEIN S12 METHYLTHIOTRANSFERASE RIMO"/>
    <property type="match status" value="1"/>
</dbReference>
<dbReference type="InterPro" id="IPR020612">
    <property type="entry name" value="Methylthiotransferase_CS"/>
</dbReference>
<feature type="domain" description="MTTase N-terminal" evidence="10">
    <location>
        <begin position="9"/>
        <end position="130"/>
    </location>
</feature>
<dbReference type="SFLD" id="SFLDG01082">
    <property type="entry name" value="B12-binding_domain_containing"/>
    <property type="match status" value="1"/>
</dbReference>
<dbReference type="Gene3D" id="3.80.30.20">
    <property type="entry name" value="tm_1862 like domain"/>
    <property type="match status" value="1"/>
</dbReference>
<name>A0A5C7FCH4_9BACT</name>
<evidence type="ECO:0000256" key="7">
    <source>
        <dbReference type="ARBA" id="ARBA00023014"/>
    </source>
</evidence>
<sequence length="440" mass="49976">MKTKTLRPDKVNVVTLGCSKNLVDSENIITQLMANDYEVEHDGKHDGEDDANVVIVNTCGFIDLAKEESINTILLYADKKGKGEIDKLYVTGCLSQRYKDNLEEGIPEVDDFFGTMELPGLLARLEADYKHELIGERFITTPAHYAYLKISEGCNRTCSFCAIPLMRGDHTSRTIEDLVASAEHLVKNGVKELMLIAQELTYYGLDIYKKRALPELLNALCGVEGLQWIRLHYAYPSKFPRDILDVMAAQPKVCNYLDIPLQHASDEVLKRMRRQVTRAETTDLINYAREVVPGIAIRTTFLVGHPGETEEEFEELCDFVREMRFERLGVFQYSHEEDTIAHDYPDDVPAEVKAERANRLMAIQQDISLELNEEKVGQTLRVIIDRKDNDVYVGRTEFDSPDVDNEVHISAKDVYLRTGDMVNVKIDAATEYDLEGVLVN</sequence>
<dbReference type="InterPro" id="IPR005839">
    <property type="entry name" value="Methylthiotransferase"/>
</dbReference>
<dbReference type="PROSITE" id="PS50926">
    <property type="entry name" value="TRAM"/>
    <property type="match status" value="1"/>
</dbReference>
<comment type="caution">
    <text evidence="12">The sequence shown here is derived from an EMBL/GenBank/DDBJ whole genome shotgun (WGS) entry which is preliminary data.</text>
</comment>
<comment type="similarity">
    <text evidence="8">Belongs to the methylthiotransferase family. RimO subfamily.</text>
</comment>
<keyword evidence="7 8" id="KW-0411">Iron-sulfur</keyword>
<evidence type="ECO:0000256" key="6">
    <source>
        <dbReference type="ARBA" id="ARBA00023004"/>
    </source>
</evidence>
<dbReference type="InterPro" id="IPR005840">
    <property type="entry name" value="Ribosomal_uS12_MeSTrfase_RimO"/>
</dbReference>
<dbReference type="EC" id="2.8.4.4" evidence="8"/>
<keyword evidence="12" id="KW-0687">Ribonucleoprotein</keyword>
<evidence type="ECO:0000259" key="11">
    <source>
        <dbReference type="PROSITE" id="PS51918"/>
    </source>
</evidence>
<dbReference type="PANTHER" id="PTHR43837:SF1">
    <property type="entry name" value="RIBOSOMAL PROTEIN US12 METHYLTHIOTRANSFERASE RIMO"/>
    <property type="match status" value="1"/>
</dbReference>
<dbReference type="SFLD" id="SFLDG01061">
    <property type="entry name" value="methylthiotransferase"/>
    <property type="match status" value="1"/>
</dbReference>
<keyword evidence="6 8" id="KW-0408">Iron</keyword>
<keyword evidence="4 8" id="KW-0949">S-adenosyl-L-methionine</keyword>
<evidence type="ECO:0000256" key="4">
    <source>
        <dbReference type="ARBA" id="ARBA00022691"/>
    </source>
</evidence>
<dbReference type="SFLD" id="SFLDS00029">
    <property type="entry name" value="Radical_SAM"/>
    <property type="match status" value="1"/>
</dbReference>
<dbReference type="FunFam" id="3.80.30.20:FF:000001">
    <property type="entry name" value="tRNA-2-methylthio-N(6)-dimethylallyladenosine synthase 2"/>
    <property type="match status" value="1"/>
</dbReference>
<dbReference type="GO" id="GO:0103039">
    <property type="term" value="F:protein methylthiotransferase activity"/>
    <property type="evidence" value="ECO:0007669"/>
    <property type="project" value="UniProtKB-EC"/>
</dbReference>
<feature type="binding site" evidence="8">
    <location>
        <position position="93"/>
    </location>
    <ligand>
        <name>[4Fe-4S] cluster</name>
        <dbReference type="ChEBI" id="CHEBI:49883"/>
        <label>1</label>
    </ligand>
</feature>
<evidence type="ECO:0000256" key="2">
    <source>
        <dbReference type="ARBA" id="ARBA00022490"/>
    </source>
</evidence>
<dbReference type="Pfam" id="PF00919">
    <property type="entry name" value="UPF0004"/>
    <property type="match status" value="1"/>
</dbReference>
<comment type="catalytic activity">
    <reaction evidence="8">
        <text>L-aspartate(89)-[ribosomal protein uS12]-hydrogen + (sulfur carrier)-SH + AH2 + 2 S-adenosyl-L-methionine = 3-methylsulfanyl-L-aspartate(89)-[ribosomal protein uS12]-hydrogen + (sulfur carrier)-H + 5'-deoxyadenosine + L-methionine + A + S-adenosyl-L-homocysteine + 2 H(+)</text>
        <dbReference type="Rhea" id="RHEA:37087"/>
        <dbReference type="Rhea" id="RHEA-COMP:10460"/>
        <dbReference type="Rhea" id="RHEA-COMP:10461"/>
        <dbReference type="Rhea" id="RHEA-COMP:14737"/>
        <dbReference type="Rhea" id="RHEA-COMP:14739"/>
        <dbReference type="ChEBI" id="CHEBI:13193"/>
        <dbReference type="ChEBI" id="CHEBI:15378"/>
        <dbReference type="ChEBI" id="CHEBI:17319"/>
        <dbReference type="ChEBI" id="CHEBI:17499"/>
        <dbReference type="ChEBI" id="CHEBI:29917"/>
        <dbReference type="ChEBI" id="CHEBI:29961"/>
        <dbReference type="ChEBI" id="CHEBI:57844"/>
        <dbReference type="ChEBI" id="CHEBI:57856"/>
        <dbReference type="ChEBI" id="CHEBI:59789"/>
        <dbReference type="ChEBI" id="CHEBI:64428"/>
        <dbReference type="ChEBI" id="CHEBI:73599"/>
        <dbReference type="EC" id="2.8.4.4"/>
    </reaction>
</comment>
<dbReference type="CDD" id="cd01335">
    <property type="entry name" value="Radical_SAM"/>
    <property type="match status" value="1"/>
</dbReference>
<dbReference type="SFLD" id="SFLDF00274">
    <property type="entry name" value="ribosomal_protein_S12_methylth"/>
    <property type="match status" value="1"/>
</dbReference>
<feature type="binding site" evidence="8">
    <location>
        <position position="18"/>
    </location>
    <ligand>
        <name>[4Fe-4S] cluster</name>
        <dbReference type="ChEBI" id="CHEBI:49883"/>
        <label>1</label>
    </ligand>
</feature>
<feature type="domain" description="TRAM" evidence="9">
    <location>
        <begin position="373"/>
        <end position="440"/>
    </location>
</feature>
<keyword evidence="5 8" id="KW-0479">Metal-binding</keyword>
<dbReference type="InterPro" id="IPR058240">
    <property type="entry name" value="rSAM_sf"/>
</dbReference>
<dbReference type="InterPro" id="IPR002792">
    <property type="entry name" value="TRAM_dom"/>
</dbReference>
<dbReference type="GO" id="GO:0005840">
    <property type="term" value="C:ribosome"/>
    <property type="evidence" value="ECO:0007669"/>
    <property type="project" value="UniProtKB-KW"/>
</dbReference>
<feature type="domain" description="Radical SAM core" evidence="11">
    <location>
        <begin position="140"/>
        <end position="370"/>
    </location>
</feature>
<feature type="binding site" evidence="8">
    <location>
        <position position="59"/>
    </location>
    <ligand>
        <name>[4Fe-4S] cluster</name>
        <dbReference type="ChEBI" id="CHEBI:49883"/>
        <label>1</label>
    </ligand>
</feature>
<organism evidence="12 13">
    <name type="scientific">Neolewinella aurantiaca</name>
    <dbReference type="NCBI Taxonomy" id="2602767"/>
    <lineage>
        <taxon>Bacteria</taxon>
        <taxon>Pseudomonadati</taxon>
        <taxon>Bacteroidota</taxon>
        <taxon>Saprospiria</taxon>
        <taxon>Saprospirales</taxon>
        <taxon>Lewinellaceae</taxon>
        <taxon>Neolewinella</taxon>
    </lineage>
</organism>
<dbReference type="PROSITE" id="PS51918">
    <property type="entry name" value="RADICAL_SAM"/>
    <property type="match status" value="1"/>
</dbReference>
<evidence type="ECO:0000256" key="5">
    <source>
        <dbReference type="ARBA" id="ARBA00022723"/>
    </source>
</evidence>
<evidence type="ECO:0000256" key="3">
    <source>
        <dbReference type="ARBA" id="ARBA00022679"/>
    </source>
</evidence>
<comment type="subcellular location">
    <subcellularLocation>
        <location evidence="8">Cytoplasm</location>
    </subcellularLocation>
</comment>
<dbReference type="Pfam" id="PF04055">
    <property type="entry name" value="Radical_SAM"/>
    <property type="match status" value="1"/>
</dbReference>
<dbReference type="InterPro" id="IPR006638">
    <property type="entry name" value="Elp3/MiaA/NifB-like_rSAM"/>
</dbReference>
<feature type="binding site" evidence="8">
    <location>
        <position position="154"/>
    </location>
    <ligand>
        <name>[4Fe-4S] cluster</name>
        <dbReference type="ChEBI" id="CHEBI:49883"/>
        <label>2</label>
        <note>4Fe-4S-S-AdoMet</note>
    </ligand>
</feature>
<dbReference type="PROSITE" id="PS01278">
    <property type="entry name" value="MTTASE_RADICAL"/>
    <property type="match status" value="1"/>
</dbReference>
<evidence type="ECO:0000259" key="10">
    <source>
        <dbReference type="PROSITE" id="PS51449"/>
    </source>
</evidence>
<dbReference type="InterPro" id="IPR023404">
    <property type="entry name" value="rSAM_horseshoe"/>
</dbReference>
<dbReference type="GO" id="GO:0035599">
    <property type="term" value="F:aspartic acid methylthiotransferase activity"/>
    <property type="evidence" value="ECO:0007669"/>
    <property type="project" value="TreeGrafter"/>
</dbReference>
<keyword evidence="2 8" id="KW-0963">Cytoplasm</keyword>
<keyword evidence="3 8" id="KW-0808">Transferase</keyword>
<comment type="cofactor">
    <cofactor evidence="8">
        <name>[4Fe-4S] cluster</name>
        <dbReference type="ChEBI" id="CHEBI:49883"/>
    </cofactor>
    <text evidence="8">Binds 2 [4Fe-4S] clusters. One cluster is coordinated with 3 cysteines and an exchangeable S-adenosyl-L-methionine.</text>
</comment>
<evidence type="ECO:0000256" key="1">
    <source>
        <dbReference type="ARBA" id="ARBA00022485"/>
    </source>
</evidence>
<accession>A0A5C7FCH4</accession>
<keyword evidence="13" id="KW-1185">Reference proteome</keyword>
<dbReference type="Gene3D" id="2.40.50.140">
    <property type="entry name" value="Nucleic acid-binding proteins"/>
    <property type="match status" value="1"/>
</dbReference>
<dbReference type="RefSeq" id="WP_147932042.1">
    <property type="nucleotide sequence ID" value="NZ_VOXD01000031.1"/>
</dbReference>
<dbReference type="Proteomes" id="UP000321907">
    <property type="component" value="Unassembled WGS sequence"/>
</dbReference>
<comment type="function">
    <text evidence="8">Catalyzes the methylthiolation of an aspartic acid residue of ribosomal protein uS12.</text>
</comment>
<evidence type="ECO:0000313" key="12">
    <source>
        <dbReference type="EMBL" id="TXF87832.1"/>
    </source>
</evidence>
<proteinExistence type="inferred from homology"/>
<dbReference type="EMBL" id="VOXD01000031">
    <property type="protein sequence ID" value="TXF87832.1"/>
    <property type="molecule type" value="Genomic_DNA"/>
</dbReference>
<feature type="binding site" evidence="8">
    <location>
        <position position="158"/>
    </location>
    <ligand>
        <name>[4Fe-4S] cluster</name>
        <dbReference type="ChEBI" id="CHEBI:49883"/>
        <label>2</label>
        <note>4Fe-4S-S-AdoMet</note>
    </ligand>
</feature>
<gene>
    <name evidence="8 12" type="primary">rimO</name>
    <name evidence="12" type="ORF">FUA23_17405</name>
</gene>
<dbReference type="PROSITE" id="PS51449">
    <property type="entry name" value="MTTASE_N"/>
    <property type="match status" value="1"/>
</dbReference>
<dbReference type="AlphaFoldDB" id="A0A5C7FCH4"/>
<dbReference type="InterPro" id="IPR012340">
    <property type="entry name" value="NA-bd_OB-fold"/>
</dbReference>
<dbReference type="Pfam" id="PF18693">
    <property type="entry name" value="TRAM_2"/>
    <property type="match status" value="1"/>
</dbReference>
<reference evidence="12 13" key="1">
    <citation type="submission" date="2019-08" db="EMBL/GenBank/DDBJ databases">
        <title>Lewinella sp. strain SSH13 Genome sequencing and assembly.</title>
        <authorList>
            <person name="Kim I."/>
        </authorList>
    </citation>
    <scope>NUCLEOTIDE SEQUENCE [LARGE SCALE GENOMIC DNA]</scope>
    <source>
        <strain evidence="12 13">SSH13</strain>
    </source>
</reference>
<dbReference type="NCBIfam" id="TIGR00089">
    <property type="entry name" value="MiaB/RimO family radical SAM methylthiotransferase"/>
    <property type="match status" value="1"/>
</dbReference>
<dbReference type="GO" id="GO:0005829">
    <property type="term" value="C:cytosol"/>
    <property type="evidence" value="ECO:0007669"/>
    <property type="project" value="TreeGrafter"/>
</dbReference>
<dbReference type="InterPro" id="IPR013848">
    <property type="entry name" value="Methylthiotransferase_N"/>
</dbReference>
<dbReference type="OrthoDB" id="9805215at2"/>
<evidence type="ECO:0000313" key="13">
    <source>
        <dbReference type="Proteomes" id="UP000321907"/>
    </source>
</evidence>
<dbReference type="InterPro" id="IPR007197">
    <property type="entry name" value="rSAM"/>
</dbReference>
<dbReference type="GO" id="GO:0046872">
    <property type="term" value="F:metal ion binding"/>
    <property type="evidence" value="ECO:0007669"/>
    <property type="project" value="UniProtKB-KW"/>
</dbReference>
<dbReference type="Gene3D" id="3.40.50.12160">
    <property type="entry name" value="Methylthiotransferase, N-terminal domain"/>
    <property type="match status" value="1"/>
</dbReference>
<dbReference type="NCBIfam" id="TIGR01125">
    <property type="entry name" value="30S ribosomal protein S12 methylthiotransferase RimO"/>
    <property type="match status" value="1"/>
</dbReference>
<dbReference type="SUPFAM" id="SSF102114">
    <property type="entry name" value="Radical SAM enzymes"/>
    <property type="match status" value="1"/>
</dbReference>
<dbReference type="HAMAP" id="MF_01865">
    <property type="entry name" value="MTTase_RimO"/>
    <property type="match status" value="1"/>
</dbReference>
<evidence type="ECO:0000256" key="8">
    <source>
        <dbReference type="HAMAP-Rule" id="MF_01865"/>
    </source>
</evidence>